<name>A0A0F8XVH0_9ZZZZ</name>
<protein>
    <submittedName>
        <fullName evidence="1">Uncharacterized protein</fullName>
    </submittedName>
</protein>
<dbReference type="AlphaFoldDB" id="A0A0F8XVH0"/>
<reference evidence="1" key="1">
    <citation type="journal article" date="2015" name="Nature">
        <title>Complex archaea that bridge the gap between prokaryotes and eukaryotes.</title>
        <authorList>
            <person name="Spang A."/>
            <person name="Saw J.H."/>
            <person name="Jorgensen S.L."/>
            <person name="Zaremba-Niedzwiedzka K."/>
            <person name="Martijn J."/>
            <person name="Lind A.E."/>
            <person name="van Eijk R."/>
            <person name="Schleper C."/>
            <person name="Guy L."/>
            <person name="Ettema T.J."/>
        </authorList>
    </citation>
    <scope>NUCLEOTIDE SEQUENCE</scope>
</reference>
<feature type="non-terminal residue" evidence="1">
    <location>
        <position position="47"/>
    </location>
</feature>
<evidence type="ECO:0000313" key="1">
    <source>
        <dbReference type="EMBL" id="KKK40201.1"/>
    </source>
</evidence>
<dbReference type="EMBL" id="LAZR01070494">
    <property type="protein sequence ID" value="KKK40201.1"/>
    <property type="molecule type" value="Genomic_DNA"/>
</dbReference>
<sequence length="47" mass="5329">MAYKKQEGAGIWLPKEEKDELEGEVTHINTEGLYGVQYTVKKSDGEE</sequence>
<proteinExistence type="predicted"/>
<organism evidence="1">
    <name type="scientific">marine sediment metagenome</name>
    <dbReference type="NCBI Taxonomy" id="412755"/>
    <lineage>
        <taxon>unclassified sequences</taxon>
        <taxon>metagenomes</taxon>
        <taxon>ecological metagenomes</taxon>
    </lineage>
</organism>
<accession>A0A0F8XVH0</accession>
<gene>
    <name evidence="1" type="ORF">LCGC14_3138010</name>
</gene>
<comment type="caution">
    <text evidence="1">The sequence shown here is derived from an EMBL/GenBank/DDBJ whole genome shotgun (WGS) entry which is preliminary data.</text>
</comment>